<evidence type="ECO:0000313" key="1">
    <source>
        <dbReference type="EMBL" id="KAF6116843.1"/>
    </source>
</evidence>
<sequence length="79" mass="9324">MAVSQKVQSLLHPTHLNLTTLLKILCPEMESFVRRHPLLIQSRILQQEEKDQIMPCHLRSPVTVQIRDLRRTSLVEWKD</sequence>
<dbReference type="Proteomes" id="UP000664940">
    <property type="component" value="Unassembled WGS sequence"/>
</dbReference>
<dbReference type="EMBL" id="JABVXQ010000004">
    <property type="protein sequence ID" value="KAF6116843.1"/>
    <property type="molecule type" value="Genomic_DNA"/>
</dbReference>
<reference evidence="1 2" key="1">
    <citation type="journal article" date="2020" name="Nature">
        <title>Six reference-quality genomes reveal evolution of bat adaptations.</title>
        <authorList>
            <person name="Jebb D."/>
            <person name="Huang Z."/>
            <person name="Pippel M."/>
            <person name="Hughes G.M."/>
            <person name="Lavrichenko K."/>
            <person name="Devanna P."/>
            <person name="Winkler S."/>
            <person name="Jermiin L.S."/>
            <person name="Skirmuntt E.C."/>
            <person name="Katzourakis A."/>
            <person name="Burkitt-Gray L."/>
            <person name="Ray D.A."/>
            <person name="Sullivan K.A.M."/>
            <person name="Roscito J.G."/>
            <person name="Kirilenko B.M."/>
            <person name="Davalos L.M."/>
            <person name="Corthals A.P."/>
            <person name="Power M.L."/>
            <person name="Jones G."/>
            <person name="Ransome R.D."/>
            <person name="Dechmann D.K.N."/>
            <person name="Locatelli A.G."/>
            <person name="Puechmaille S.J."/>
            <person name="Fedrigo O."/>
            <person name="Jarvis E.D."/>
            <person name="Hiller M."/>
            <person name="Vernes S.C."/>
            <person name="Myers E.W."/>
            <person name="Teeling E.C."/>
        </authorList>
    </citation>
    <scope>NUCLEOTIDE SEQUENCE [LARGE SCALE GENOMIC DNA]</scope>
    <source>
        <strain evidence="1">Bat1K_MPI-CBG_1</strain>
    </source>
</reference>
<dbReference type="AlphaFoldDB" id="A0A834ASL7"/>
<evidence type="ECO:0000313" key="2">
    <source>
        <dbReference type="Proteomes" id="UP000664940"/>
    </source>
</evidence>
<proteinExistence type="predicted"/>
<organism evidence="1 2">
    <name type="scientific">Phyllostomus discolor</name>
    <name type="common">pale spear-nosed bat</name>
    <dbReference type="NCBI Taxonomy" id="89673"/>
    <lineage>
        <taxon>Eukaryota</taxon>
        <taxon>Metazoa</taxon>
        <taxon>Chordata</taxon>
        <taxon>Craniata</taxon>
        <taxon>Vertebrata</taxon>
        <taxon>Euteleostomi</taxon>
        <taxon>Mammalia</taxon>
        <taxon>Eutheria</taxon>
        <taxon>Laurasiatheria</taxon>
        <taxon>Chiroptera</taxon>
        <taxon>Yangochiroptera</taxon>
        <taxon>Phyllostomidae</taxon>
        <taxon>Phyllostominae</taxon>
        <taxon>Phyllostomus</taxon>
    </lineage>
</organism>
<name>A0A834ASL7_9CHIR</name>
<accession>A0A834ASL7</accession>
<comment type="caution">
    <text evidence="1">The sequence shown here is derived from an EMBL/GenBank/DDBJ whole genome shotgun (WGS) entry which is preliminary data.</text>
</comment>
<gene>
    <name evidence="1" type="ORF">HJG60_019919</name>
</gene>
<protein>
    <submittedName>
        <fullName evidence="1">UBX domain protein 4</fullName>
    </submittedName>
</protein>